<dbReference type="EMBL" id="CATOUU010000636">
    <property type="protein sequence ID" value="CAI9936448.1"/>
    <property type="molecule type" value="Genomic_DNA"/>
</dbReference>
<reference evidence="1" key="1">
    <citation type="submission" date="2023-06" db="EMBL/GenBank/DDBJ databases">
        <authorList>
            <person name="Kurt Z."/>
        </authorList>
    </citation>
    <scope>NUCLEOTIDE SEQUENCE</scope>
</reference>
<dbReference type="AlphaFoldDB" id="A0AA86UC85"/>
<keyword evidence="3" id="KW-1185">Reference proteome</keyword>
<evidence type="ECO:0000313" key="2">
    <source>
        <dbReference type="EMBL" id="CAL6065280.1"/>
    </source>
</evidence>
<name>A0AA86UC85_9EUKA</name>
<dbReference type="EMBL" id="CAXDID020000254">
    <property type="protein sequence ID" value="CAL6065280.1"/>
    <property type="molecule type" value="Genomic_DNA"/>
</dbReference>
<protein>
    <submittedName>
        <fullName evidence="2">Hypothetical_protein</fullName>
    </submittedName>
</protein>
<gene>
    <name evidence="1" type="ORF">HINF_LOCUS24093</name>
    <name evidence="2" type="ORF">HINF_LOCUS51766</name>
</gene>
<evidence type="ECO:0000313" key="3">
    <source>
        <dbReference type="Proteomes" id="UP001642409"/>
    </source>
</evidence>
<sequence length="159" mass="18949">MNNYDKNYAEYSHKIVQTPVMKFEKPQSNSVQINYQTDYIDEIQMEKRLELDETLAAHFKNAHSHRQRFQSQQGFKIIAKQRLTTDQERITIKKQTIDIEQVLDDQKYQFIKIVDIDIHNQGKSIQLSQKLKKRHCNPQITSYPLIEPLVKIRKDSCQQ</sequence>
<proteinExistence type="predicted"/>
<comment type="caution">
    <text evidence="1">The sequence shown here is derived from an EMBL/GenBank/DDBJ whole genome shotgun (WGS) entry which is preliminary data.</text>
</comment>
<reference evidence="2 3" key="2">
    <citation type="submission" date="2024-07" db="EMBL/GenBank/DDBJ databases">
        <authorList>
            <person name="Akdeniz Z."/>
        </authorList>
    </citation>
    <scope>NUCLEOTIDE SEQUENCE [LARGE SCALE GENOMIC DNA]</scope>
</reference>
<accession>A0AA86UC85</accession>
<organism evidence="1">
    <name type="scientific">Hexamita inflata</name>
    <dbReference type="NCBI Taxonomy" id="28002"/>
    <lineage>
        <taxon>Eukaryota</taxon>
        <taxon>Metamonada</taxon>
        <taxon>Diplomonadida</taxon>
        <taxon>Hexamitidae</taxon>
        <taxon>Hexamitinae</taxon>
        <taxon>Hexamita</taxon>
    </lineage>
</organism>
<evidence type="ECO:0000313" key="1">
    <source>
        <dbReference type="EMBL" id="CAI9936448.1"/>
    </source>
</evidence>
<dbReference type="Proteomes" id="UP001642409">
    <property type="component" value="Unassembled WGS sequence"/>
</dbReference>